<dbReference type="InterPro" id="IPR013780">
    <property type="entry name" value="Glyco_hydro_b"/>
</dbReference>
<sequence length="264" mass="29239">MFRSHGTDTPREPWRFGDVGDVTYDTIIDFIRLRYRLLPYLYTLQGWETHRHYTTMRALAFDFRHDPAVYDIDDQLMIGPALMICPVTKPIYFGPDSTPMADVVPTRPVYLPAGCGWYDFWTGERHSGGQTIEAAAPLERMPIFVRAGSILPLGPIVGHAEQAADAPLEIRVYPGSDGHFDLYRDAGDGYGYERGEYTFTTLGWSDTEGLLTVDARTAAASGLATHLELTPIRVDEHCGLGLNEPAAGTPTVTFQGPPATYHLG</sequence>
<feature type="domain" description="DUF5110" evidence="3">
    <location>
        <begin position="167"/>
        <end position="222"/>
    </location>
</feature>
<proteinExistence type="inferred from homology"/>
<dbReference type="PANTHER" id="PTHR43863">
    <property type="entry name" value="HYDROLASE, PUTATIVE (AFU_ORTHOLOGUE AFUA_1G03140)-RELATED"/>
    <property type="match status" value="1"/>
</dbReference>
<evidence type="ECO:0000259" key="2">
    <source>
        <dbReference type="Pfam" id="PF01055"/>
    </source>
</evidence>
<dbReference type="InterPro" id="IPR048395">
    <property type="entry name" value="Glyco_hydro_31_C"/>
</dbReference>
<dbReference type="Pfam" id="PF17137">
    <property type="entry name" value="DUF5110"/>
    <property type="match status" value="1"/>
</dbReference>
<evidence type="ECO:0000259" key="3">
    <source>
        <dbReference type="Pfam" id="PF17137"/>
    </source>
</evidence>
<evidence type="ECO:0000313" key="5">
    <source>
        <dbReference type="EMBL" id="MCF4123099.1"/>
    </source>
</evidence>
<dbReference type="InterPro" id="IPR000322">
    <property type="entry name" value="Glyco_hydro_31_TIM"/>
</dbReference>
<feature type="domain" description="Glycoside hydrolase family 31 TIM barrel" evidence="2">
    <location>
        <begin position="1"/>
        <end position="44"/>
    </location>
</feature>
<dbReference type="Pfam" id="PF01055">
    <property type="entry name" value="Glyco_hydro_31_2nd"/>
    <property type="match status" value="1"/>
</dbReference>
<protein>
    <submittedName>
        <fullName evidence="5">DUF5110 domain-containing protein</fullName>
    </submittedName>
</protein>
<dbReference type="Proteomes" id="UP001165405">
    <property type="component" value="Unassembled WGS sequence"/>
</dbReference>
<evidence type="ECO:0000259" key="4">
    <source>
        <dbReference type="Pfam" id="PF21365"/>
    </source>
</evidence>
<comment type="caution">
    <text evidence="5">The sequence shown here is derived from an EMBL/GenBank/DDBJ whole genome shotgun (WGS) entry which is preliminary data.</text>
</comment>
<keyword evidence="1" id="KW-0378">Hydrolase</keyword>
<dbReference type="InterPro" id="IPR051816">
    <property type="entry name" value="Glycosyl_Hydrolase_31"/>
</dbReference>
<evidence type="ECO:0000256" key="1">
    <source>
        <dbReference type="RuleBase" id="RU361185"/>
    </source>
</evidence>
<dbReference type="GO" id="GO:0005975">
    <property type="term" value="P:carbohydrate metabolic process"/>
    <property type="evidence" value="ECO:0007669"/>
    <property type="project" value="InterPro"/>
</dbReference>
<reference evidence="5" key="1">
    <citation type="submission" date="2022-01" db="EMBL/GenBank/DDBJ databases">
        <title>Antribacter sp. nov., isolated from Guizhou of China.</title>
        <authorList>
            <person name="Chengliang C."/>
            <person name="Ya Z."/>
        </authorList>
    </citation>
    <scope>NUCLEOTIDE SEQUENCE</scope>
    <source>
        <strain evidence="5">KLBMP 9083</strain>
    </source>
</reference>
<feature type="domain" description="Glycosyl hydrolase family 31 C-terminal" evidence="4">
    <location>
        <begin position="54"/>
        <end position="151"/>
    </location>
</feature>
<dbReference type="Pfam" id="PF21365">
    <property type="entry name" value="Glyco_hydro_31_3rd"/>
    <property type="match status" value="1"/>
</dbReference>
<keyword evidence="1" id="KW-0326">Glycosidase</keyword>
<name>A0AA41QJ67_9MICO</name>
<organism evidence="5 6">
    <name type="scientific">Antribacter soli</name>
    <dbReference type="NCBI Taxonomy" id="2910976"/>
    <lineage>
        <taxon>Bacteria</taxon>
        <taxon>Bacillati</taxon>
        <taxon>Actinomycetota</taxon>
        <taxon>Actinomycetes</taxon>
        <taxon>Micrococcales</taxon>
        <taxon>Promicromonosporaceae</taxon>
        <taxon>Antribacter</taxon>
    </lineage>
</organism>
<evidence type="ECO:0000313" key="6">
    <source>
        <dbReference type="Proteomes" id="UP001165405"/>
    </source>
</evidence>
<dbReference type="AlphaFoldDB" id="A0AA41QJ67"/>
<dbReference type="EMBL" id="JAKGSG010000054">
    <property type="protein sequence ID" value="MCF4123099.1"/>
    <property type="molecule type" value="Genomic_DNA"/>
</dbReference>
<dbReference type="SUPFAM" id="SSF51011">
    <property type="entry name" value="Glycosyl hydrolase domain"/>
    <property type="match status" value="1"/>
</dbReference>
<dbReference type="Gene3D" id="3.20.20.80">
    <property type="entry name" value="Glycosidases"/>
    <property type="match status" value="1"/>
</dbReference>
<dbReference type="GO" id="GO:0004553">
    <property type="term" value="F:hydrolase activity, hydrolyzing O-glycosyl compounds"/>
    <property type="evidence" value="ECO:0007669"/>
    <property type="project" value="InterPro"/>
</dbReference>
<accession>A0AA41QJ67</accession>
<comment type="similarity">
    <text evidence="1">Belongs to the glycosyl hydrolase 31 family.</text>
</comment>
<dbReference type="Gene3D" id="2.60.40.1180">
    <property type="entry name" value="Golgi alpha-mannosidase II"/>
    <property type="match status" value="2"/>
</dbReference>
<dbReference type="PANTHER" id="PTHR43863:SF2">
    <property type="entry name" value="MALTASE-GLUCOAMYLASE"/>
    <property type="match status" value="1"/>
</dbReference>
<dbReference type="InterPro" id="IPR033403">
    <property type="entry name" value="DUF5110"/>
</dbReference>
<gene>
    <name evidence="5" type="ORF">L1785_19180</name>
</gene>
<keyword evidence="6" id="KW-1185">Reference proteome</keyword>